<dbReference type="InterPro" id="IPR042422">
    <property type="entry name" value="CC103"/>
</dbReference>
<dbReference type="Proteomes" id="UP001153321">
    <property type="component" value="Chromosome 21"/>
</dbReference>
<dbReference type="GO" id="GO:0036157">
    <property type="term" value="C:outer dynein arm"/>
    <property type="evidence" value="ECO:0007669"/>
    <property type="project" value="InterPro"/>
</dbReference>
<proteinExistence type="predicted"/>
<dbReference type="InterPro" id="IPR031733">
    <property type="entry name" value="Dynein_attach_N"/>
</dbReference>
<dbReference type="EMBL" id="LR824552">
    <property type="protein sequence ID" value="CAH1640681.1"/>
    <property type="molecule type" value="Genomic_DNA"/>
</dbReference>
<accession>A0A9P0I3I2</accession>
<dbReference type="GO" id="GO:0036159">
    <property type="term" value="P:inner dynein arm assembly"/>
    <property type="evidence" value="ECO:0007669"/>
    <property type="project" value="TreeGrafter"/>
</dbReference>
<sequence length="107" mass="12575">MTLSECKVICRLSRDFQELEGFDMDKPLSAGDFAAMEDQLKACVEKDRQYWRVNDVKCDAIHTAKTYEEFADRVAAAHLQPLDQKDFKKKYNRKWNQYATEDKQSTE</sequence>
<dbReference type="Pfam" id="PF15867">
    <property type="entry name" value="Dynein_attach_N"/>
    <property type="match status" value="1"/>
</dbReference>
<dbReference type="GO" id="GO:0007368">
    <property type="term" value="P:determination of left/right symmetry"/>
    <property type="evidence" value="ECO:0007669"/>
    <property type="project" value="TreeGrafter"/>
</dbReference>
<keyword evidence="3" id="KW-1185">Reference proteome</keyword>
<evidence type="ECO:0000313" key="3">
    <source>
        <dbReference type="Proteomes" id="UP001153321"/>
    </source>
</evidence>
<dbReference type="AlphaFoldDB" id="A0A9P0I3I2"/>
<name>A0A9P0I3I2_SPOLI</name>
<evidence type="ECO:0000313" key="2">
    <source>
        <dbReference type="EMBL" id="CAH1640681.1"/>
    </source>
</evidence>
<protein>
    <recommendedName>
        <fullName evidence="1">Dynein attachment factor N-terminal domain-containing protein</fullName>
    </recommendedName>
</protein>
<gene>
    <name evidence="2" type="ORF">SPLIT_LOCUS6037</name>
</gene>
<dbReference type="GO" id="GO:0003351">
    <property type="term" value="P:epithelial cilium movement involved in extracellular fluid movement"/>
    <property type="evidence" value="ECO:0007669"/>
    <property type="project" value="TreeGrafter"/>
</dbReference>
<feature type="domain" description="Dynein attachment factor N-terminal" evidence="1">
    <location>
        <begin position="32"/>
        <end position="96"/>
    </location>
</feature>
<evidence type="ECO:0000259" key="1">
    <source>
        <dbReference type="Pfam" id="PF15867"/>
    </source>
</evidence>
<organism evidence="2 3">
    <name type="scientific">Spodoptera littoralis</name>
    <name type="common">Egyptian cotton leafworm</name>
    <dbReference type="NCBI Taxonomy" id="7109"/>
    <lineage>
        <taxon>Eukaryota</taxon>
        <taxon>Metazoa</taxon>
        <taxon>Ecdysozoa</taxon>
        <taxon>Arthropoda</taxon>
        <taxon>Hexapoda</taxon>
        <taxon>Insecta</taxon>
        <taxon>Pterygota</taxon>
        <taxon>Neoptera</taxon>
        <taxon>Endopterygota</taxon>
        <taxon>Lepidoptera</taxon>
        <taxon>Glossata</taxon>
        <taxon>Ditrysia</taxon>
        <taxon>Noctuoidea</taxon>
        <taxon>Noctuidae</taxon>
        <taxon>Amphipyrinae</taxon>
        <taxon>Spodoptera</taxon>
    </lineage>
</organism>
<dbReference type="PANTHER" id="PTHR28572">
    <property type="entry name" value="COILED-COIL DOMAIN-CONTAINING PROTEIN 103"/>
    <property type="match status" value="1"/>
</dbReference>
<dbReference type="GO" id="GO:0005576">
    <property type="term" value="C:extracellular region"/>
    <property type="evidence" value="ECO:0007669"/>
    <property type="project" value="GOC"/>
</dbReference>
<reference evidence="2" key="1">
    <citation type="submission" date="2022-02" db="EMBL/GenBank/DDBJ databases">
        <authorList>
            <person name="King R."/>
        </authorList>
    </citation>
    <scope>NUCLEOTIDE SEQUENCE</scope>
</reference>
<dbReference type="PANTHER" id="PTHR28572:SF1">
    <property type="entry name" value="COILED-COIL DOMAIN-CONTAINING PROTEIN 103"/>
    <property type="match status" value="1"/>
</dbReference>